<feature type="domain" description="Peptidase M43 pregnancy-associated plasma-A" evidence="10">
    <location>
        <begin position="208"/>
        <end position="293"/>
    </location>
</feature>
<dbReference type="PANTHER" id="PTHR10201:SF291">
    <property type="entry name" value="MATRIX METALLOPROTEINASE 1, ISOFORM C-RELATED"/>
    <property type="match status" value="1"/>
</dbReference>
<feature type="repeat" description="Hemopexin" evidence="8">
    <location>
        <begin position="647"/>
        <end position="693"/>
    </location>
</feature>
<evidence type="ECO:0000256" key="7">
    <source>
        <dbReference type="ARBA" id="ARBA00023157"/>
    </source>
</evidence>
<reference evidence="11 12" key="1">
    <citation type="submission" date="2022-05" db="EMBL/GenBank/DDBJ databases">
        <authorList>
            <consortium name="Genoscope - CEA"/>
            <person name="William W."/>
        </authorList>
    </citation>
    <scope>NUCLEOTIDE SEQUENCE [LARGE SCALE GENOMIC DNA]</scope>
</reference>
<dbReference type="Gene3D" id="2.110.10.10">
    <property type="entry name" value="Hemopexin-like domain"/>
    <property type="match status" value="4"/>
</dbReference>
<evidence type="ECO:0000313" key="11">
    <source>
        <dbReference type="EMBL" id="CAH3030400.1"/>
    </source>
</evidence>
<dbReference type="Pfam" id="PF00045">
    <property type="entry name" value="Hemopexin"/>
    <property type="match status" value="7"/>
</dbReference>
<evidence type="ECO:0000256" key="5">
    <source>
        <dbReference type="ARBA" id="ARBA00022737"/>
    </source>
</evidence>
<keyword evidence="6" id="KW-0378">Hydrolase</keyword>
<dbReference type="InterPro" id="IPR036375">
    <property type="entry name" value="Hemopexin-like_dom_sf"/>
</dbReference>
<keyword evidence="7" id="KW-1015">Disulfide bond</keyword>
<gene>
    <name evidence="11" type="ORF">PEVE_00037921</name>
</gene>
<keyword evidence="5" id="KW-0677">Repeat</keyword>
<feature type="repeat" description="Hemopexin" evidence="8">
    <location>
        <begin position="405"/>
        <end position="452"/>
    </location>
</feature>
<feature type="repeat" description="Hemopexin" evidence="8">
    <location>
        <begin position="357"/>
        <end position="404"/>
    </location>
</feature>
<evidence type="ECO:0000256" key="4">
    <source>
        <dbReference type="ARBA" id="ARBA00022729"/>
    </source>
</evidence>
<dbReference type="SUPFAM" id="SSF55486">
    <property type="entry name" value="Metalloproteases ('zincins'), catalytic domain"/>
    <property type="match status" value="1"/>
</dbReference>
<dbReference type="SUPFAM" id="SSF50923">
    <property type="entry name" value="Hemopexin-like domain"/>
    <property type="match status" value="2"/>
</dbReference>
<name>A0ABN8MNT1_9CNID</name>
<protein>
    <recommendedName>
        <fullName evidence="10">Peptidase M43 pregnancy-associated plasma-A domain-containing protein</fullName>
    </recommendedName>
</protein>
<keyword evidence="12" id="KW-1185">Reference proteome</keyword>
<feature type="signal peptide" evidence="9">
    <location>
        <begin position="1"/>
        <end position="24"/>
    </location>
</feature>
<feature type="repeat" description="Hemopexin" evidence="8">
    <location>
        <begin position="599"/>
        <end position="646"/>
    </location>
</feature>
<keyword evidence="4 9" id="KW-0732">Signal</keyword>
<feature type="repeat" description="Hemopexin" evidence="8">
    <location>
        <begin position="503"/>
        <end position="550"/>
    </location>
</feature>
<organism evidence="11 12">
    <name type="scientific">Porites evermanni</name>
    <dbReference type="NCBI Taxonomy" id="104178"/>
    <lineage>
        <taxon>Eukaryota</taxon>
        <taxon>Metazoa</taxon>
        <taxon>Cnidaria</taxon>
        <taxon>Anthozoa</taxon>
        <taxon>Hexacorallia</taxon>
        <taxon>Scleractinia</taxon>
        <taxon>Fungiina</taxon>
        <taxon>Poritidae</taxon>
        <taxon>Porites</taxon>
    </lineage>
</organism>
<evidence type="ECO:0000256" key="1">
    <source>
        <dbReference type="ARBA" id="ARBA00001947"/>
    </source>
</evidence>
<comment type="similarity">
    <text evidence="2">Belongs to the peptidase M43B family.</text>
</comment>
<comment type="caution">
    <text evidence="11">The sequence shown here is derived from an EMBL/GenBank/DDBJ whole genome shotgun (WGS) entry which is preliminary data.</text>
</comment>
<dbReference type="Pfam" id="PF05572">
    <property type="entry name" value="Peptidase_M43"/>
    <property type="match status" value="1"/>
</dbReference>
<evidence type="ECO:0000256" key="6">
    <source>
        <dbReference type="ARBA" id="ARBA00023049"/>
    </source>
</evidence>
<dbReference type="Proteomes" id="UP001159427">
    <property type="component" value="Unassembled WGS sequence"/>
</dbReference>
<dbReference type="EMBL" id="CALNXI010000631">
    <property type="protein sequence ID" value="CAH3030400.1"/>
    <property type="molecule type" value="Genomic_DNA"/>
</dbReference>
<dbReference type="InterPro" id="IPR000585">
    <property type="entry name" value="Hemopexin-like_dom"/>
</dbReference>
<evidence type="ECO:0000256" key="9">
    <source>
        <dbReference type="SAM" id="SignalP"/>
    </source>
</evidence>
<dbReference type="Gene3D" id="3.40.390.10">
    <property type="entry name" value="Collagenase (Catalytic Domain)"/>
    <property type="match status" value="1"/>
</dbReference>
<dbReference type="SMART" id="SM00120">
    <property type="entry name" value="HX"/>
    <property type="match status" value="7"/>
</dbReference>
<accession>A0ABN8MNT1</accession>
<dbReference type="InterPro" id="IPR018486">
    <property type="entry name" value="Hemopexin_CS"/>
</dbReference>
<feature type="chain" id="PRO_5045987257" description="Peptidase M43 pregnancy-associated plasma-A domain-containing protein" evidence="9">
    <location>
        <begin position="25"/>
        <end position="697"/>
    </location>
</feature>
<keyword evidence="6" id="KW-0645">Protease</keyword>
<feature type="repeat" description="Hemopexin" evidence="8">
    <location>
        <begin position="551"/>
        <end position="598"/>
    </location>
</feature>
<comment type="similarity">
    <text evidence="3">Belongs to the peptidase M10A family.</text>
</comment>
<evidence type="ECO:0000256" key="8">
    <source>
        <dbReference type="PROSITE-ProRule" id="PRU01011"/>
    </source>
</evidence>
<dbReference type="PROSITE" id="PS00024">
    <property type="entry name" value="HEMOPEXIN"/>
    <property type="match status" value="3"/>
</dbReference>
<dbReference type="InterPro" id="IPR018487">
    <property type="entry name" value="Hemopexin-like_repeat"/>
</dbReference>
<sequence length="697" mass="80902">MLFHFVLNSSQWLAIFLAFCPHEGTTILKRKCGVEEAVKKRPDKASAPYVPQFERLLMKNAIKRHDLNAYSDLGNSNIQCKEQYLVPIAWHKIQNSQGRGNVSDVQLETQIRVLNEAFSNTPFRFKTHSVDRTTNDVWFHNCIIKKFKMRPALAISPARTLNVYTCQFDDPLELGDFTFPWRDHESDVIHGVAIHPETLPNGRMATYNLGHILVHQTGHFFGLYDVCEGGCDGEDDEVADTPRCRDYTHVCTDEKLDTCKAQSGLDPINNYMSDMEDNCTREFSPGQIDKMLRDVKRYKPTLMENIYRPCRIDAAFRWSNGFVYLFLGSRYYRYNETRHGIDPGYPRPISDHWNGIPSSIDGVFRYVNGITYFFKGNQYYRFNDSSLSVDPGYPRPISNFWLGVPDDIDDVINYLNGYTYFFKGTQYYRFNPNCQRVDPGYPRQLSSYWNGFPNDIESALTWYNGGVYVFKDTQTWFFLHSSDSIGILSSYPESVTKWWNDDPNISGYAAFRHVNGSMFFFKGDKYWSYNEQINQVNPGYPRTLAAWGGVPADVDAAFVWTDGYAYFFKDEIYFRYNNATQRVQDGYPRNISSFWKGVPNNVSAVFRYTDDITYFFKDSFYYRFNDSLQAVDPGYSQPIASFWKGIPDNLDTVFTSGSGLVFFFKQNLFYRFNQTARQVEVGYPKSIALWKGILYQP</sequence>
<keyword evidence="6" id="KW-0482">Metalloprotease</keyword>
<evidence type="ECO:0000256" key="2">
    <source>
        <dbReference type="ARBA" id="ARBA00008721"/>
    </source>
</evidence>
<feature type="repeat" description="Hemopexin" evidence="8">
    <location>
        <begin position="309"/>
        <end position="356"/>
    </location>
</feature>
<dbReference type="InterPro" id="IPR008754">
    <property type="entry name" value="Peptidase_M43"/>
</dbReference>
<evidence type="ECO:0000259" key="10">
    <source>
        <dbReference type="Pfam" id="PF05572"/>
    </source>
</evidence>
<evidence type="ECO:0000256" key="3">
    <source>
        <dbReference type="ARBA" id="ARBA00010370"/>
    </source>
</evidence>
<proteinExistence type="inferred from homology"/>
<evidence type="ECO:0000313" key="12">
    <source>
        <dbReference type="Proteomes" id="UP001159427"/>
    </source>
</evidence>
<comment type="cofactor">
    <cofactor evidence="1">
        <name>Zn(2+)</name>
        <dbReference type="ChEBI" id="CHEBI:29105"/>
    </cofactor>
</comment>
<dbReference type="InterPro" id="IPR024079">
    <property type="entry name" value="MetalloPept_cat_dom_sf"/>
</dbReference>
<feature type="repeat" description="Hemopexin" evidence="8">
    <location>
        <begin position="453"/>
        <end position="502"/>
    </location>
</feature>
<dbReference type="CDD" id="cd00094">
    <property type="entry name" value="HX"/>
    <property type="match status" value="2"/>
</dbReference>
<dbReference type="PROSITE" id="PS51642">
    <property type="entry name" value="HEMOPEXIN_2"/>
    <property type="match status" value="8"/>
</dbReference>
<dbReference type="PANTHER" id="PTHR10201">
    <property type="entry name" value="MATRIX METALLOPROTEINASE"/>
    <property type="match status" value="1"/>
</dbReference>